<dbReference type="EMBL" id="KZ819606">
    <property type="protein sequence ID" value="PWN32099.1"/>
    <property type="molecule type" value="Genomic_DNA"/>
</dbReference>
<dbReference type="OrthoDB" id="441446at2759"/>
<keyword evidence="4" id="KW-0255">Endonuclease</keyword>
<dbReference type="GO" id="GO:0046872">
    <property type="term" value="F:metal ion binding"/>
    <property type="evidence" value="ECO:0007669"/>
    <property type="project" value="UniProtKB-KW"/>
</dbReference>
<dbReference type="RefSeq" id="XP_025352401.1">
    <property type="nucleotide sequence ID" value="XM_025496767.1"/>
</dbReference>
<comment type="similarity">
    <text evidence="1">Belongs to the nuclease type I family.</text>
</comment>
<feature type="chain" id="PRO_5016400011" evidence="8">
    <location>
        <begin position="29"/>
        <end position="364"/>
    </location>
</feature>
<keyword evidence="10" id="KW-1185">Reference proteome</keyword>
<keyword evidence="3" id="KW-0479">Metal-binding</keyword>
<reference evidence="9 10" key="1">
    <citation type="journal article" date="2018" name="Mol. Biol. Evol.">
        <title>Broad Genomic Sampling Reveals a Smut Pathogenic Ancestry of the Fungal Clade Ustilaginomycotina.</title>
        <authorList>
            <person name="Kijpornyongpan T."/>
            <person name="Mondo S.J."/>
            <person name="Barry K."/>
            <person name="Sandor L."/>
            <person name="Lee J."/>
            <person name="Lipzen A."/>
            <person name="Pangilinan J."/>
            <person name="LaButti K."/>
            <person name="Hainaut M."/>
            <person name="Henrissat B."/>
            <person name="Grigoriev I.V."/>
            <person name="Spatafora J.W."/>
            <person name="Aime M.C."/>
        </authorList>
    </citation>
    <scope>NUCLEOTIDE SEQUENCE [LARGE SCALE GENOMIC DNA]</scope>
    <source>
        <strain evidence="9 10">MCA 3882</strain>
    </source>
</reference>
<accession>A0A316V3G7</accession>
<dbReference type="GO" id="GO:0006308">
    <property type="term" value="P:DNA catabolic process"/>
    <property type="evidence" value="ECO:0007669"/>
    <property type="project" value="InterPro"/>
</dbReference>
<dbReference type="CDD" id="cd11010">
    <property type="entry name" value="S1-P1_nuclease"/>
    <property type="match status" value="1"/>
</dbReference>
<evidence type="ECO:0000256" key="3">
    <source>
        <dbReference type="ARBA" id="ARBA00022723"/>
    </source>
</evidence>
<evidence type="ECO:0000313" key="9">
    <source>
        <dbReference type="EMBL" id="PWN32099.1"/>
    </source>
</evidence>
<keyword evidence="2" id="KW-0540">Nuclease</keyword>
<gene>
    <name evidence="9" type="ORF">FA14DRAFT_126896</name>
</gene>
<dbReference type="PANTHER" id="PTHR33146">
    <property type="entry name" value="ENDONUCLEASE 4"/>
    <property type="match status" value="1"/>
</dbReference>
<organism evidence="9 10">
    <name type="scientific">Meira miltonrushii</name>
    <dbReference type="NCBI Taxonomy" id="1280837"/>
    <lineage>
        <taxon>Eukaryota</taxon>
        <taxon>Fungi</taxon>
        <taxon>Dikarya</taxon>
        <taxon>Basidiomycota</taxon>
        <taxon>Ustilaginomycotina</taxon>
        <taxon>Exobasidiomycetes</taxon>
        <taxon>Exobasidiales</taxon>
        <taxon>Brachybasidiaceae</taxon>
        <taxon>Meira</taxon>
    </lineage>
</organism>
<dbReference type="GeneID" id="37018548"/>
<proteinExistence type="inferred from homology"/>
<dbReference type="InterPro" id="IPR003154">
    <property type="entry name" value="S1/P1nuclease"/>
</dbReference>
<evidence type="ECO:0000256" key="5">
    <source>
        <dbReference type="ARBA" id="ARBA00022801"/>
    </source>
</evidence>
<evidence type="ECO:0000256" key="7">
    <source>
        <dbReference type="ARBA" id="ARBA00023180"/>
    </source>
</evidence>
<feature type="non-terminal residue" evidence="9">
    <location>
        <position position="364"/>
    </location>
</feature>
<keyword evidence="8" id="KW-0732">Signal</keyword>
<keyword evidence="7" id="KW-0325">Glycoprotein</keyword>
<dbReference type="Gene3D" id="1.10.575.10">
    <property type="entry name" value="P1 Nuclease"/>
    <property type="match status" value="1"/>
</dbReference>
<dbReference type="Proteomes" id="UP000245771">
    <property type="component" value="Unassembled WGS sequence"/>
</dbReference>
<dbReference type="InParanoid" id="A0A316V3G7"/>
<dbReference type="PROSITE" id="PS51257">
    <property type="entry name" value="PROKAR_LIPOPROTEIN"/>
    <property type="match status" value="1"/>
</dbReference>
<name>A0A316V3G7_9BASI</name>
<keyword evidence="5" id="KW-0378">Hydrolase</keyword>
<evidence type="ECO:0000256" key="8">
    <source>
        <dbReference type="SAM" id="SignalP"/>
    </source>
</evidence>
<dbReference type="InterPro" id="IPR008947">
    <property type="entry name" value="PLipase_C/P1_nuclease_dom_sf"/>
</dbReference>
<dbReference type="PANTHER" id="PTHR33146:SF29">
    <property type="entry name" value="S1_P1 NUCLEASE"/>
    <property type="match status" value="1"/>
</dbReference>
<evidence type="ECO:0000256" key="1">
    <source>
        <dbReference type="ARBA" id="ARBA00009547"/>
    </source>
</evidence>
<evidence type="ECO:0000256" key="4">
    <source>
        <dbReference type="ARBA" id="ARBA00022759"/>
    </source>
</evidence>
<keyword evidence="6" id="KW-1015">Disulfide bond</keyword>
<sequence length="364" mass="40629">MASGKTWITSLVVLSLIVILSCASTAHAWGVTGHQIVATIAQTQLHPDVRAHLCTILPPEQTAYRSFYPKEGAPHQHCHLAPLSAWADRVHGQYPWASHLHYINPVQDDPPKHCTYGEKGWQDHGTGNVLEAILNYTSALQTKSGYERDIALRFLTHFMGDSHQPLHLTGRARGGNDVHVRFNGRFARLHSVWDSLLLNDQIRDVANYTTRLPSTRIESALLGRTYDSYIRWIMAEGLGQAQGANVQPGWWHDEAESWTHCPEEKVTLGKDGKSNKTQELHLSSIDDTDLPVCPYAWTKPMHPLVCSYAFADPVPPVNQSNHGPLAELNVPEYAGRVHDHKIIHRQLARAGIRLAAVLNTILLP</sequence>
<dbReference type="SUPFAM" id="SSF48537">
    <property type="entry name" value="Phospholipase C/P1 nuclease"/>
    <property type="match status" value="1"/>
</dbReference>
<evidence type="ECO:0000256" key="2">
    <source>
        <dbReference type="ARBA" id="ARBA00022722"/>
    </source>
</evidence>
<evidence type="ECO:0000313" key="10">
    <source>
        <dbReference type="Proteomes" id="UP000245771"/>
    </source>
</evidence>
<dbReference type="STRING" id="1280837.A0A316V3G7"/>
<dbReference type="GO" id="GO:0004519">
    <property type="term" value="F:endonuclease activity"/>
    <property type="evidence" value="ECO:0007669"/>
    <property type="project" value="UniProtKB-KW"/>
</dbReference>
<protein>
    <submittedName>
        <fullName evidence="9">Phospholipase C/P1 nuclease</fullName>
    </submittedName>
</protein>
<feature type="signal peptide" evidence="8">
    <location>
        <begin position="1"/>
        <end position="28"/>
    </location>
</feature>
<evidence type="ECO:0000256" key="6">
    <source>
        <dbReference type="ARBA" id="ARBA00023157"/>
    </source>
</evidence>
<dbReference type="GO" id="GO:0016788">
    <property type="term" value="F:hydrolase activity, acting on ester bonds"/>
    <property type="evidence" value="ECO:0007669"/>
    <property type="project" value="InterPro"/>
</dbReference>
<dbReference type="Pfam" id="PF02265">
    <property type="entry name" value="S1-P1_nuclease"/>
    <property type="match status" value="1"/>
</dbReference>
<dbReference type="GO" id="GO:0003676">
    <property type="term" value="F:nucleic acid binding"/>
    <property type="evidence" value="ECO:0007669"/>
    <property type="project" value="InterPro"/>
</dbReference>
<dbReference type="AlphaFoldDB" id="A0A316V3G7"/>